<reference evidence="1" key="2">
    <citation type="journal article" date="2015" name="Fish Shellfish Immunol.">
        <title>Early steps in the European eel (Anguilla anguilla)-Vibrio vulnificus interaction in the gills: Role of the RtxA13 toxin.</title>
        <authorList>
            <person name="Callol A."/>
            <person name="Pajuelo D."/>
            <person name="Ebbesson L."/>
            <person name="Teles M."/>
            <person name="MacKenzie S."/>
            <person name="Amaro C."/>
        </authorList>
    </citation>
    <scope>NUCLEOTIDE SEQUENCE</scope>
</reference>
<organism evidence="1">
    <name type="scientific">Anguilla anguilla</name>
    <name type="common">European freshwater eel</name>
    <name type="synonym">Muraena anguilla</name>
    <dbReference type="NCBI Taxonomy" id="7936"/>
    <lineage>
        <taxon>Eukaryota</taxon>
        <taxon>Metazoa</taxon>
        <taxon>Chordata</taxon>
        <taxon>Craniata</taxon>
        <taxon>Vertebrata</taxon>
        <taxon>Euteleostomi</taxon>
        <taxon>Actinopterygii</taxon>
        <taxon>Neopterygii</taxon>
        <taxon>Teleostei</taxon>
        <taxon>Anguilliformes</taxon>
        <taxon>Anguillidae</taxon>
        <taxon>Anguilla</taxon>
    </lineage>
</organism>
<evidence type="ECO:0000313" key="1">
    <source>
        <dbReference type="EMBL" id="JAI04153.1"/>
    </source>
</evidence>
<protein>
    <submittedName>
        <fullName evidence="1">Uncharacterized protein</fullName>
    </submittedName>
</protein>
<accession>A0A0E9XN31</accession>
<dbReference type="AlphaFoldDB" id="A0A0E9XN31"/>
<sequence>MSGPPCKRDFDLNGFFPGKLKVKLKNKFEKIYSTVM</sequence>
<proteinExistence type="predicted"/>
<dbReference type="EMBL" id="GBXM01004425">
    <property type="protein sequence ID" value="JAI04153.1"/>
    <property type="molecule type" value="Transcribed_RNA"/>
</dbReference>
<name>A0A0E9XN31_ANGAN</name>
<reference evidence="1" key="1">
    <citation type="submission" date="2014-11" db="EMBL/GenBank/DDBJ databases">
        <authorList>
            <person name="Amaro Gonzalez C."/>
        </authorList>
    </citation>
    <scope>NUCLEOTIDE SEQUENCE</scope>
</reference>